<evidence type="ECO:0000313" key="2">
    <source>
        <dbReference type="EMBL" id="NYE10999.1"/>
    </source>
</evidence>
<evidence type="ECO:0000313" key="3">
    <source>
        <dbReference type="Proteomes" id="UP000591272"/>
    </source>
</evidence>
<accession>A0A7Y9G6P6</accession>
<feature type="compositionally biased region" description="Low complexity" evidence="1">
    <location>
        <begin position="132"/>
        <end position="151"/>
    </location>
</feature>
<comment type="caution">
    <text evidence="2">The sequence shown here is derived from an EMBL/GenBank/DDBJ whole genome shotgun (WGS) entry which is preliminary data.</text>
</comment>
<feature type="compositionally biased region" description="Low complexity" evidence="1">
    <location>
        <begin position="106"/>
        <end position="115"/>
    </location>
</feature>
<dbReference type="Proteomes" id="UP000591272">
    <property type="component" value="Unassembled WGS sequence"/>
</dbReference>
<organism evidence="2 3">
    <name type="scientific">Actinomadura citrea</name>
    <dbReference type="NCBI Taxonomy" id="46158"/>
    <lineage>
        <taxon>Bacteria</taxon>
        <taxon>Bacillati</taxon>
        <taxon>Actinomycetota</taxon>
        <taxon>Actinomycetes</taxon>
        <taxon>Streptosporangiales</taxon>
        <taxon>Thermomonosporaceae</taxon>
        <taxon>Actinomadura</taxon>
    </lineage>
</organism>
<feature type="region of interest" description="Disordered" evidence="1">
    <location>
        <begin position="92"/>
        <end position="163"/>
    </location>
</feature>
<proteinExistence type="predicted"/>
<dbReference type="AlphaFoldDB" id="A0A7Y9G6P6"/>
<gene>
    <name evidence="2" type="ORF">BJ999_001295</name>
</gene>
<name>A0A7Y9G6P6_9ACTN</name>
<reference evidence="2 3" key="1">
    <citation type="submission" date="2020-07" db="EMBL/GenBank/DDBJ databases">
        <title>Sequencing the genomes of 1000 actinobacteria strains.</title>
        <authorList>
            <person name="Klenk H.-P."/>
        </authorList>
    </citation>
    <scope>NUCLEOTIDE SEQUENCE [LARGE SCALE GENOMIC DNA]</scope>
    <source>
        <strain evidence="2 3">DSM 43461</strain>
    </source>
</reference>
<evidence type="ECO:0000256" key="1">
    <source>
        <dbReference type="SAM" id="MobiDB-lite"/>
    </source>
</evidence>
<dbReference type="EMBL" id="JACCBT010000001">
    <property type="protein sequence ID" value="NYE10999.1"/>
    <property type="molecule type" value="Genomic_DNA"/>
</dbReference>
<sequence>MKTEPIKALAFNTLLSSQETDTHRAGPAFAFPAPGRLVLLYQIRSDCQFRAFPIRHSGSACAVPSRRWSYFIRSGPIVKSILFRSHHDGADATKPRQLVEDGSPGPAALRRPALPWGEVNSMPKTRGRQTGSHASMAPASPRRPSEAAQAPDLPRTLSWFTPA</sequence>
<protein>
    <submittedName>
        <fullName evidence="2">Uncharacterized protein</fullName>
    </submittedName>
</protein>
<keyword evidence="3" id="KW-1185">Reference proteome</keyword>